<dbReference type="GO" id="GO:0016765">
    <property type="term" value="F:transferase activity, transferring alkyl or aryl (other than methyl) groups"/>
    <property type="evidence" value="ECO:0007669"/>
    <property type="project" value="InterPro"/>
</dbReference>
<dbReference type="SUPFAM" id="SSF53756">
    <property type="entry name" value="UDP-Glycosyltransferase/glycogen phosphorylase"/>
    <property type="match status" value="1"/>
</dbReference>
<evidence type="ECO:0000256" key="2">
    <source>
        <dbReference type="ARBA" id="ARBA00022679"/>
    </source>
</evidence>
<evidence type="ECO:0000313" key="3">
    <source>
        <dbReference type="EMBL" id="PHT59231.1"/>
    </source>
</evidence>
<dbReference type="STRING" id="33114.A0A2G2XPF2"/>
<gene>
    <name evidence="3" type="ORF">CQW23_01594</name>
</gene>
<organism evidence="3 4">
    <name type="scientific">Capsicum baccatum</name>
    <name type="common">Peruvian pepper</name>
    <dbReference type="NCBI Taxonomy" id="33114"/>
    <lineage>
        <taxon>Eukaryota</taxon>
        <taxon>Viridiplantae</taxon>
        <taxon>Streptophyta</taxon>
        <taxon>Embryophyta</taxon>
        <taxon>Tracheophyta</taxon>
        <taxon>Spermatophyta</taxon>
        <taxon>Magnoliopsida</taxon>
        <taxon>eudicotyledons</taxon>
        <taxon>Gunneridae</taxon>
        <taxon>Pentapetalae</taxon>
        <taxon>asterids</taxon>
        <taxon>lamiids</taxon>
        <taxon>Solanales</taxon>
        <taxon>Solanaceae</taxon>
        <taxon>Solanoideae</taxon>
        <taxon>Capsiceae</taxon>
        <taxon>Capsicum</taxon>
    </lineage>
</organism>
<dbReference type="Proteomes" id="UP000224567">
    <property type="component" value="Unassembled WGS sequence"/>
</dbReference>
<dbReference type="PANTHER" id="PTHR46039">
    <property type="entry name" value="SUCROSE-PHOSPHATE SYNTHASE 3-RELATED"/>
    <property type="match status" value="1"/>
</dbReference>
<sequence>MSSIDEDTLLNLQLLTRSVYAQSGNQSIRSYDMRHHSAKKEYASVHRMYCSLPSNVKKLYLLIRAPDANSTKHSFNNEMRDRPIGDLIDGLKQLSAEVDCFLGKKCPAVQIESEGGLPGQLDISSILLQNQITCQLVRYPFPSSSGVLMALQLELVPSILRDGLIRNETCNSNQVRLLKKGVFINPTVAEPFGLTLIETAAHGLPMVATKNGGPVDIHGVKRPAFHGLVIVSPPPVHH</sequence>
<comment type="caution">
    <text evidence="3">The sequence shown here is derived from an EMBL/GenBank/DDBJ whole genome shotgun (WGS) entry which is preliminary data.</text>
</comment>
<dbReference type="Gene3D" id="3.40.50.2000">
    <property type="entry name" value="Glycogen Phosphorylase B"/>
    <property type="match status" value="1"/>
</dbReference>
<dbReference type="Gene3D" id="3.65.10.10">
    <property type="entry name" value="Enolpyruvate transferase domain"/>
    <property type="match status" value="1"/>
</dbReference>
<evidence type="ECO:0000313" key="4">
    <source>
        <dbReference type="Proteomes" id="UP000224567"/>
    </source>
</evidence>
<evidence type="ECO:0000256" key="1">
    <source>
        <dbReference type="ARBA" id="ARBA00022676"/>
    </source>
</evidence>
<reference evidence="3 4" key="1">
    <citation type="journal article" date="2017" name="Genome Biol.">
        <title>New reference genome sequences of hot pepper reveal the massive evolution of plant disease-resistance genes by retroduplication.</title>
        <authorList>
            <person name="Kim S."/>
            <person name="Park J."/>
            <person name="Yeom S.I."/>
            <person name="Kim Y.M."/>
            <person name="Seo E."/>
            <person name="Kim K.T."/>
            <person name="Kim M.S."/>
            <person name="Lee J.M."/>
            <person name="Cheong K."/>
            <person name="Shin H.S."/>
            <person name="Kim S.B."/>
            <person name="Han K."/>
            <person name="Lee J."/>
            <person name="Park M."/>
            <person name="Lee H.A."/>
            <person name="Lee H.Y."/>
            <person name="Lee Y."/>
            <person name="Oh S."/>
            <person name="Lee J.H."/>
            <person name="Choi E."/>
            <person name="Choi E."/>
            <person name="Lee S.E."/>
            <person name="Jeon J."/>
            <person name="Kim H."/>
            <person name="Choi G."/>
            <person name="Song H."/>
            <person name="Lee J."/>
            <person name="Lee S.C."/>
            <person name="Kwon J.K."/>
            <person name="Lee H.Y."/>
            <person name="Koo N."/>
            <person name="Hong Y."/>
            <person name="Kim R.W."/>
            <person name="Kang W.H."/>
            <person name="Huh J.H."/>
            <person name="Kang B.C."/>
            <person name="Yang T.J."/>
            <person name="Lee Y.H."/>
            <person name="Bennetzen J.L."/>
            <person name="Choi D."/>
        </authorList>
    </citation>
    <scope>NUCLEOTIDE SEQUENCE [LARGE SCALE GENOMIC DNA]</scope>
    <source>
        <strain evidence="4">cv. PBC81</strain>
    </source>
</reference>
<proteinExistence type="predicted"/>
<dbReference type="AlphaFoldDB" id="A0A2G2XPF2"/>
<keyword evidence="2" id="KW-0808">Transferase</keyword>
<dbReference type="PANTHER" id="PTHR46039:SF5">
    <property type="entry name" value="SUCROSE-PHOSPHATE SYNTHASE 3-RELATED"/>
    <property type="match status" value="1"/>
</dbReference>
<keyword evidence="4" id="KW-1185">Reference proteome</keyword>
<dbReference type="InterPro" id="IPR044161">
    <property type="entry name" value="SPS"/>
</dbReference>
<accession>A0A2G2XPF2</accession>
<keyword evidence="1" id="KW-0328">Glycosyltransferase</keyword>
<dbReference type="InterPro" id="IPR036968">
    <property type="entry name" value="Enolpyruvate_Tfrase_sf"/>
</dbReference>
<dbReference type="GO" id="GO:0016757">
    <property type="term" value="F:glycosyltransferase activity"/>
    <property type="evidence" value="ECO:0007669"/>
    <property type="project" value="UniProtKB-KW"/>
</dbReference>
<dbReference type="OrthoDB" id="1705562at2759"/>
<dbReference type="EMBL" id="MLFT02000001">
    <property type="protein sequence ID" value="PHT59231.1"/>
    <property type="molecule type" value="Genomic_DNA"/>
</dbReference>
<protein>
    <submittedName>
        <fullName evidence="3">3-phosphoshikimate 1-carboxyvinyltransferase 2</fullName>
    </submittedName>
</protein>
<reference evidence="4" key="2">
    <citation type="journal article" date="2017" name="J. Anim. Genet.">
        <title>Multiple reference genome sequences of hot pepper reveal the massive evolution of plant disease resistance genes by retroduplication.</title>
        <authorList>
            <person name="Kim S."/>
            <person name="Park J."/>
            <person name="Yeom S.-I."/>
            <person name="Kim Y.-M."/>
            <person name="Seo E."/>
            <person name="Kim K.-T."/>
            <person name="Kim M.-S."/>
            <person name="Lee J.M."/>
            <person name="Cheong K."/>
            <person name="Shin H.-S."/>
            <person name="Kim S.-B."/>
            <person name="Han K."/>
            <person name="Lee J."/>
            <person name="Park M."/>
            <person name="Lee H.-A."/>
            <person name="Lee H.-Y."/>
            <person name="Lee Y."/>
            <person name="Oh S."/>
            <person name="Lee J.H."/>
            <person name="Choi E."/>
            <person name="Choi E."/>
            <person name="Lee S.E."/>
            <person name="Jeon J."/>
            <person name="Kim H."/>
            <person name="Choi G."/>
            <person name="Song H."/>
            <person name="Lee J."/>
            <person name="Lee S.-C."/>
            <person name="Kwon J.-K."/>
            <person name="Lee H.-Y."/>
            <person name="Koo N."/>
            <person name="Hong Y."/>
            <person name="Kim R.W."/>
            <person name="Kang W.-H."/>
            <person name="Huh J.H."/>
            <person name="Kang B.-C."/>
            <person name="Yang T.-J."/>
            <person name="Lee Y.-H."/>
            <person name="Bennetzen J.L."/>
            <person name="Choi D."/>
        </authorList>
    </citation>
    <scope>NUCLEOTIDE SEQUENCE [LARGE SCALE GENOMIC DNA]</scope>
    <source>
        <strain evidence="4">cv. PBC81</strain>
    </source>
</reference>
<name>A0A2G2XPF2_CAPBA</name>